<evidence type="ECO:0000256" key="9">
    <source>
        <dbReference type="ARBA" id="ARBA00023180"/>
    </source>
</evidence>
<proteinExistence type="predicted"/>
<dbReference type="Pfam" id="PF07686">
    <property type="entry name" value="V-set"/>
    <property type="match status" value="1"/>
</dbReference>
<dbReference type="InterPro" id="IPR013783">
    <property type="entry name" value="Ig-like_fold"/>
</dbReference>
<evidence type="ECO:0000313" key="13">
    <source>
        <dbReference type="Proteomes" id="UP000265180"/>
    </source>
</evidence>
<evidence type="ECO:0000256" key="7">
    <source>
        <dbReference type="ARBA" id="ARBA00023157"/>
    </source>
</evidence>
<evidence type="ECO:0000256" key="10">
    <source>
        <dbReference type="ARBA" id="ARBA00023319"/>
    </source>
</evidence>
<evidence type="ECO:0000256" key="6">
    <source>
        <dbReference type="ARBA" id="ARBA00023136"/>
    </source>
</evidence>
<reference evidence="12" key="3">
    <citation type="submission" date="2025-08" db="UniProtKB">
        <authorList>
            <consortium name="Ensembl"/>
        </authorList>
    </citation>
    <scope>IDENTIFICATION</scope>
    <source>
        <strain evidence="12">HNI</strain>
    </source>
</reference>
<evidence type="ECO:0000259" key="11">
    <source>
        <dbReference type="Pfam" id="PF07686"/>
    </source>
</evidence>
<dbReference type="InterPro" id="IPR051713">
    <property type="entry name" value="T-cell_Activation_Regulation"/>
</dbReference>
<keyword evidence="10" id="KW-0393">Immunoglobulin domain</keyword>
<dbReference type="Gene3D" id="2.60.40.10">
    <property type="entry name" value="Immunoglobulins"/>
    <property type="match status" value="1"/>
</dbReference>
<dbReference type="GO" id="GO:1903037">
    <property type="term" value="P:regulation of leukocyte cell-cell adhesion"/>
    <property type="evidence" value="ECO:0007669"/>
    <property type="project" value="UniProtKB-ARBA"/>
</dbReference>
<evidence type="ECO:0000256" key="1">
    <source>
        <dbReference type="ARBA" id="ARBA00004251"/>
    </source>
</evidence>
<dbReference type="FunFam" id="2.60.40.10:FF:000142">
    <property type="entry name" value="V-set domain-containing T-cell activation inhibitor 1"/>
    <property type="match status" value="1"/>
</dbReference>
<keyword evidence="9" id="KW-0325">Glycoprotein</keyword>
<accession>A0A3P9M993</accession>
<name>A0A3P9M993_ORYLA</name>
<dbReference type="GO" id="GO:0005886">
    <property type="term" value="C:plasma membrane"/>
    <property type="evidence" value="ECO:0007669"/>
    <property type="project" value="UniProtKB-SubCell"/>
</dbReference>
<keyword evidence="4" id="KW-0732">Signal</keyword>
<evidence type="ECO:0000256" key="4">
    <source>
        <dbReference type="ARBA" id="ARBA00022729"/>
    </source>
</evidence>
<keyword evidence="2" id="KW-1003">Cell membrane</keyword>
<evidence type="ECO:0000256" key="2">
    <source>
        <dbReference type="ARBA" id="ARBA00022475"/>
    </source>
</evidence>
<keyword evidence="3" id="KW-0812">Transmembrane</keyword>
<dbReference type="AlphaFoldDB" id="A0A3P9M993"/>
<keyword evidence="5" id="KW-1133">Transmembrane helix</keyword>
<evidence type="ECO:0000256" key="3">
    <source>
        <dbReference type="ARBA" id="ARBA00022692"/>
    </source>
</evidence>
<reference key="1">
    <citation type="journal article" date="2007" name="Nature">
        <title>The medaka draft genome and insights into vertebrate genome evolution.</title>
        <authorList>
            <person name="Kasahara M."/>
            <person name="Naruse K."/>
            <person name="Sasaki S."/>
            <person name="Nakatani Y."/>
            <person name="Qu W."/>
            <person name="Ahsan B."/>
            <person name="Yamada T."/>
            <person name="Nagayasu Y."/>
            <person name="Doi K."/>
            <person name="Kasai Y."/>
            <person name="Jindo T."/>
            <person name="Kobayashi D."/>
            <person name="Shimada A."/>
            <person name="Toyoda A."/>
            <person name="Kuroki Y."/>
            <person name="Fujiyama A."/>
            <person name="Sasaki T."/>
            <person name="Shimizu A."/>
            <person name="Asakawa S."/>
            <person name="Shimizu N."/>
            <person name="Hashimoto S."/>
            <person name="Yang J."/>
            <person name="Lee Y."/>
            <person name="Matsushima K."/>
            <person name="Sugano S."/>
            <person name="Sakaizumi M."/>
            <person name="Narita T."/>
            <person name="Ohishi K."/>
            <person name="Haga S."/>
            <person name="Ohta F."/>
            <person name="Nomoto H."/>
            <person name="Nogata K."/>
            <person name="Morishita T."/>
            <person name="Endo T."/>
            <person name="Shin-I T."/>
            <person name="Takeda H."/>
            <person name="Morishita S."/>
            <person name="Kohara Y."/>
        </authorList>
    </citation>
    <scope>NUCLEOTIDE SEQUENCE [LARGE SCALE GENOMIC DNA]</scope>
    <source>
        <strain>Hd-rR</strain>
    </source>
</reference>
<reference evidence="12" key="4">
    <citation type="submission" date="2025-09" db="UniProtKB">
        <authorList>
            <consortium name="Ensembl"/>
        </authorList>
    </citation>
    <scope>IDENTIFICATION</scope>
    <source>
        <strain evidence="12">HNI</strain>
    </source>
</reference>
<dbReference type="Ensembl" id="ENSORLT00020032303.1">
    <property type="protein sequence ID" value="ENSORLP00020029546.1"/>
    <property type="gene ID" value="ENSORLG00020013541.1"/>
</dbReference>
<comment type="subcellular location">
    <subcellularLocation>
        <location evidence="1">Cell membrane</location>
        <topology evidence="1">Single-pass type I membrane protein</topology>
    </subcellularLocation>
</comment>
<evidence type="ECO:0000256" key="5">
    <source>
        <dbReference type="ARBA" id="ARBA00022989"/>
    </source>
</evidence>
<feature type="domain" description="Immunoglobulin V-set" evidence="11">
    <location>
        <begin position="31"/>
        <end position="117"/>
    </location>
</feature>
<dbReference type="PANTHER" id="PTHR25466">
    <property type="entry name" value="T-LYMPHOCYTE ACTIVATION ANTIGEN"/>
    <property type="match status" value="1"/>
</dbReference>
<evidence type="ECO:0000313" key="12">
    <source>
        <dbReference type="Ensembl" id="ENSORLP00020029546.1"/>
    </source>
</evidence>
<dbReference type="InterPro" id="IPR036179">
    <property type="entry name" value="Ig-like_dom_sf"/>
</dbReference>
<keyword evidence="6" id="KW-0472">Membrane</keyword>
<evidence type="ECO:0000256" key="8">
    <source>
        <dbReference type="ARBA" id="ARBA00023170"/>
    </source>
</evidence>
<organism evidence="12 13">
    <name type="scientific">Oryzias latipes</name>
    <name type="common">Japanese rice fish</name>
    <name type="synonym">Japanese killifish</name>
    <dbReference type="NCBI Taxonomy" id="8090"/>
    <lineage>
        <taxon>Eukaryota</taxon>
        <taxon>Metazoa</taxon>
        <taxon>Chordata</taxon>
        <taxon>Craniata</taxon>
        <taxon>Vertebrata</taxon>
        <taxon>Euteleostomi</taxon>
        <taxon>Actinopterygii</taxon>
        <taxon>Neopterygii</taxon>
        <taxon>Teleostei</taxon>
        <taxon>Neoteleostei</taxon>
        <taxon>Acanthomorphata</taxon>
        <taxon>Ovalentaria</taxon>
        <taxon>Atherinomorphae</taxon>
        <taxon>Beloniformes</taxon>
        <taxon>Adrianichthyidae</taxon>
        <taxon>Oryziinae</taxon>
        <taxon>Oryzias</taxon>
    </lineage>
</organism>
<sequence>QDLSLDDEKMYRHDGVTLTSTLTHLSLMFTDAEVSCQFGQSCILPCSFTPGDHLEIHWIQLTPTLTEVHSYYDNKDQLEVQDQRFRGRTSLFQDQISKGNASLQLTGVMVQDEGIYHFPQILLLFRCGGSCCRSVIFKIKLRR</sequence>
<dbReference type="PANTHER" id="PTHR25466:SF14">
    <property type="entry name" value="BUTYROPHILIN SUBFAMILY 2 MEMBER A2-LIKE-RELATED"/>
    <property type="match status" value="1"/>
</dbReference>
<dbReference type="GO" id="GO:0050863">
    <property type="term" value="P:regulation of T cell activation"/>
    <property type="evidence" value="ECO:0007669"/>
    <property type="project" value="UniProtKB-ARBA"/>
</dbReference>
<keyword evidence="8" id="KW-0675">Receptor</keyword>
<dbReference type="InterPro" id="IPR013106">
    <property type="entry name" value="Ig_V-set"/>
</dbReference>
<keyword evidence="7" id="KW-1015">Disulfide bond</keyword>
<reference evidence="12 13" key="2">
    <citation type="submission" date="2017-04" db="EMBL/GenBank/DDBJ databases">
        <title>CpG methylation of centromeres and impact of large insertions on vertebrate speciation.</title>
        <authorList>
            <person name="Ichikawa K."/>
            <person name="Yoshimura J."/>
            <person name="Morishita S."/>
        </authorList>
    </citation>
    <scope>NUCLEOTIDE SEQUENCE</scope>
    <source>
        <strain evidence="12 13">HNI</strain>
    </source>
</reference>
<protein>
    <recommendedName>
        <fullName evidence="11">Immunoglobulin V-set domain-containing protein</fullName>
    </recommendedName>
</protein>
<dbReference type="SUPFAM" id="SSF48726">
    <property type="entry name" value="Immunoglobulin"/>
    <property type="match status" value="1"/>
</dbReference>
<dbReference type="Proteomes" id="UP000265180">
    <property type="component" value="Chromosome 20"/>
</dbReference>